<feature type="transmembrane region" description="Helical" evidence="6">
    <location>
        <begin position="286"/>
        <end position="306"/>
    </location>
</feature>
<keyword evidence="5 6" id="KW-0472">Membrane</keyword>
<name>A0A438CMY0_VITVI</name>
<comment type="caution">
    <text evidence="9">The sequence shown here is derived from an EMBL/GenBank/DDBJ whole genome shotgun (WGS) entry which is preliminary data.</text>
</comment>
<evidence type="ECO:0000256" key="2">
    <source>
        <dbReference type="ARBA" id="ARBA00007635"/>
    </source>
</evidence>
<protein>
    <recommendedName>
        <fullName evidence="6">WAT1-related protein</fullName>
    </recommendedName>
</protein>
<dbReference type="Pfam" id="PF00892">
    <property type="entry name" value="EamA"/>
    <property type="match status" value="2"/>
</dbReference>
<dbReference type="PANTHER" id="PTHR31218">
    <property type="entry name" value="WAT1-RELATED PROTEIN"/>
    <property type="match status" value="1"/>
</dbReference>
<dbReference type="GO" id="GO:0016020">
    <property type="term" value="C:membrane"/>
    <property type="evidence" value="ECO:0007669"/>
    <property type="project" value="UniProtKB-SubCell"/>
</dbReference>
<dbReference type="AlphaFoldDB" id="A0A438CMY0"/>
<dbReference type="SUPFAM" id="SSF103481">
    <property type="entry name" value="Multidrug resistance efflux transporter EmrE"/>
    <property type="match status" value="2"/>
</dbReference>
<feature type="transmembrane region" description="Helical" evidence="6">
    <location>
        <begin position="190"/>
        <end position="210"/>
    </location>
</feature>
<feature type="transmembrane region" description="Helical" evidence="6">
    <location>
        <begin position="256"/>
        <end position="279"/>
    </location>
</feature>
<feature type="transmembrane region" description="Helical" evidence="6">
    <location>
        <begin position="222"/>
        <end position="244"/>
    </location>
</feature>
<dbReference type="GO" id="GO:0022857">
    <property type="term" value="F:transmembrane transporter activity"/>
    <property type="evidence" value="ECO:0007669"/>
    <property type="project" value="InterPro"/>
</dbReference>
<evidence type="ECO:0000256" key="3">
    <source>
        <dbReference type="ARBA" id="ARBA00022692"/>
    </source>
</evidence>
<feature type="transmembrane region" description="Helical" evidence="6">
    <location>
        <begin position="57"/>
        <end position="74"/>
    </location>
</feature>
<keyword evidence="3 6" id="KW-0812">Transmembrane</keyword>
<evidence type="ECO:0000256" key="6">
    <source>
        <dbReference type="RuleBase" id="RU363077"/>
    </source>
</evidence>
<feature type="transmembrane region" description="Helical" evidence="6">
    <location>
        <begin position="25"/>
        <end position="45"/>
    </location>
</feature>
<evidence type="ECO:0000256" key="5">
    <source>
        <dbReference type="ARBA" id="ARBA00023136"/>
    </source>
</evidence>
<dbReference type="Proteomes" id="UP000288805">
    <property type="component" value="Unassembled WGS sequence"/>
</dbReference>
<evidence type="ECO:0000259" key="8">
    <source>
        <dbReference type="Pfam" id="PF00892"/>
    </source>
</evidence>
<feature type="domain" description="EamA" evidence="8">
    <location>
        <begin position="24"/>
        <end position="164"/>
    </location>
</feature>
<evidence type="ECO:0000256" key="7">
    <source>
        <dbReference type="SAM" id="MobiDB-lite"/>
    </source>
</evidence>
<feature type="domain" description="EamA" evidence="8">
    <location>
        <begin position="192"/>
        <end position="330"/>
    </location>
</feature>
<gene>
    <name evidence="9" type="primary">VvCHDh000410_5</name>
    <name evidence="9" type="ORF">CK203_090211</name>
</gene>
<feature type="transmembrane region" description="Helical" evidence="6">
    <location>
        <begin position="146"/>
        <end position="170"/>
    </location>
</feature>
<feature type="region of interest" description="Disordered" evidence="7">
    <location>
        <begin position="344"/>
        <end position="364"/>
    </location>
</feature>
<sequence>MDSDSRAAPEVCAFGVICRRFKPHLLMVLVHTCYTILYFTAEAAFNHGLNPHVMVTYRHFIGGLVMFPFAYVLERKVRPKLTLVLFAEIFVLSLFGIGLTLNMYFASLTYTSPTFLASMVNTIASLTFVMAIILRLEHLDIRNPRGLAKILGTLFSLAGVMIMTSCKGPVIRNLSSPLIHIGRNNLHENWTKGSILTVASCITWSIWYIMQAFTMKRYPAPLSITTWMNFIGGAQSAVIAVIMQHKPEAWSFSVNIQLWSTIYAGVVCSGIMIFLLLWCTKQKGPVFVTMFNPLSTIMVAFTAYFVLGEKLYTGSIVGAVIAIIGLYLLLWGKEIDQQVGVKSQEQSNLTSEEQKEPTQIATSP</sequence>
<dbReference type="InterPro" id="IPR030184">
    <property type="entry name" value="WAT1-related"/>
</dbReference>
<comment type="subcellular location">
    <subcellularLocation>
        <location evidence="1 6">Membrane</location>
        <topology evidence="1 6">Multi-pass membrane protein</topology>
    </subcellularLocation>
</comment>
<keyword evidence="4 6" id="KW-1133">Transmembrane helix</keyword>
<organism evidence="9 10">
    <name type="scientific">Vitis vinifera</name>
    <name type="common">Grape</name>
    <dbReference type="NCBI Taxonomy" id="29760"/>
    <lineage>
        <taxon>Eukaryota</taxon>
        <taxon>Viridiplantae</taxon>
        <taxon>Streptophyta</taxon>
        <taxon>Embryophyta</taxon>
        <taxon>Tracheophyta</taxon>
        <taxon>Spermatophyta</taxon>
        <taxon>Magnoliopsida</taxon>
        <taxon>eudicotyledons</taxon>
        <taxon>Gunneridae</taxon>
        <taxon>Pentapetalae</taxon>
        <taxon>rosids</taxon>
        <taxon>Vitales</taxon>
        <taxon>Vitaceae</taxon>
        <taxon>Viteae</taxon>
        <taxon>Vitis</taxon>
    </lineage>
</organism>
<feature type="transmembrane region" description="Helical" evidence="6">
    <location>
        <begin position="115"/>
        <end position="134"/>
    </location>
</feature>
<dbReference type="InterPro" id="IPR000620">
    <property type="entry name" value="EamA_dom"/>
</dbReference>
<feature type="transmembrane region" description="Helical" evidence="6">
    <location>
        <begin position="81"/>
        <end position="103"/>
    </location>
</feature>
<accession>A0A438CMY0</accession>
<evidence type="ECO:0000313" key="9">
    <source>
        <dbReference type="EMBL" id="RVW24567.1"/>
    </source>
</evidence>
<comment type="similarity">
    <text evidence="2 6">Belongs to the drug/metabolite transporter (DMT) superfamily. Plant drug/metabolite exporter (P-DME) (TC 2.A.7.4) family.</text>
</comment>
<feature type="transmembrane region" description="Helical" evidence="6">
    <location>
        <begin position="312"/>
        <end position="332"/>
    </location>
</feature>
<dbReference type="InterPro" id="IPR037185">
    <property type="entry name" value="EmrE-like"/>
</dbReference>
<evidence type="ECO:0000256" key="4">
    <source>
        <dbReference type="ARBA" id="ARBA00022989"/>
    </source>
</evidence>
<reference evidence="9 10" key="1">
    <citation type="journal article" date="2018" name="PLoS Genet.">
        <title>Population sequencing reveals clonal diversity and ancestral inbreeding in the grapevine cultivar Chardonnay.</title>
        <authorList>
            <person name="Roach M.J."/>
            <person name="Johnson D.L."/>
            <person name="Bohlmann J."/>
            <person name="van Vuuren H.J."/>
            <person name="Jones S.J."/>
            <person name="Pretorius I.S."/>
            <person name="Schmidt S.A."/>
            <person name="Borneman A.R."/>
        </authorList>
    </citation>
    <scope>NUCLEOTIDE SEQUENCE [LARGE SCALE GENOMIC DNA]</scope>
    <source>
        <strain evidence="10">cv. Chardonnay</strain>
        <tissue evidence="9">Leaf</tissue>
    </source>
</reference>
<dbReference type="EMBL" id="QGNW01002169">
    <property type="protein sequence ID" value="RVW24567.1"/>
    <property type="molecule type" value="Genomic_DNA"/>
</dbReference>
<evidence type="ECO:0000256" key="1">
    <source>
        <dbReference type="ARBA" id="ARBA00004141"/>
    </source>
</evidence>
<proteinExistence type="inferred from homology"/>
<evidence type="ECO:0000313" key="10">
    <source>
        <dbReference type="Proteomes" id="UP000288805"/>
    </source>
</evidence>